<dbReference type="SUPFAM" id="SSF56672">
    <property type="entry name" value="DNA/RNA polymerases"/>
    <property type="match status" value="1"/>
</dbReference>
<sequence length="935" mass="107492">MADIESMFYQVKVPECDADLLRFLWWPNGKLNKPMEEFRMTVHLFGATSSPSVASYALKRTAEDHKADVSPETVQTVLRNFYVDDCLKSVAKEEDAVTLAKDLRTLCASGGFTLTKWVSNSRKVLMTIPEVHRASEVKDLDLRHDALTVERTLGVQWDTETDTFTYSMKLQDKPMTRRGILSVVNSIYDPLGFLAPVILPAKLLLKDLCKEQYGWDENIDEKHAEVWKRWIEDVSHLSNFHVRRCLKPTDFGCTAVAQLHHFSDASESAYGTVSYLLQENSQGEKHCAFLMGKARVAPLKLVTIPRLELTAAVVAVKIDKMLHQELQVPLQQSIFWTDSTTVLRYIDSETARFKTFVANRISLIREATKPSQWKYVRTTENPADQASRGLKAKSLMQGGTWINGPDFLLDKECDWSEQPLRRKESLQNDPEVKNGATVNMIKVEENMEPIDKLISYYSDWQKLKRAVAWILKVKENLWKLKEERKEISKKIMETEKDPEKQRSKLEQQTKKFKATKKSVTLDDLVVAESEIIKFSQRQQFGEEIKVLEKGKQLGRSSQLFKLDPILQDGMLRVGGRLNKSAMPENAKHPAIISKNSRVATLILRDIHQRTGHCGRSYVLAQLRCRYWIPKANSAIRKIINKCTVCRRINGKVGEQKMANLPDDRLLPDKPPFTNTGVDFFGPFDVKRGRSTIKRRGQVTIMRSDNGTNFVAAERELREAIQRLDNDKIEKALQPKGIKWIFNTPAASHQGGIWERQIRTVRRILNSLLKEQAVNDDCLLTIMCEVESIINGRPLTTISDDVNDVEPLTPNHLLLLKSQPNMPPGIFSKDDMYTRKRWKQVQYLVDLFWTRWTREYLSLLQERQKWLKPRRNFMMGDVVLIVDSSSPRNSWLMGRVVETFPDSSGTVRRVKIRTKTNTLERPLNKLCLLEEATSEE</sequence>
<dbReference type="AlphaFoldDB" id="A0A6P6R507"/>
<reference evidence="4" key="1">
    <citation type="submission" date="2025-08" db="UniProtKB">
        <authorList>
            <consortium name="RefSeq"/>
        </authorList>
    </citation>
    <scope>IDENTIFICATION</scope>
    <source>
        <strain evidence="4">Wakin</strain>
        <tissue evidence="4">Muscle</tissue>
    </source>
</reference>
<evidence type="ECO:0000259" key="2">
    <source>
        <dbReference type="PROSITE" id="PS50994"/>
    </source>
</evidence>
<dbReference type="Pfam" id="PF18701">
    <property type="entry name" value="DUF5641"/>
    <property type="match status" value="1"/>
</dbReference>
<dbReference type="PANTHER" id="PTHR47331:SF3">
    <property type="match status" value="1"/>
</dbReference>
<dbReference type="Gene3D" id="3.30.420.10">
    <property type="entry name" value="Ribonuclease H-like superfamily/Ribonuclease H"/>
    <property type="match status" value="1"/>
</dbReference>
<proteinExistence type="predicted"/>
<organism evidence="3 4">
    <name type="scientific">Carassius auratus</name>
    <name type="common">Goldfish</name>
    <dbReference type="NCBI Taxonomy" id="7957"/>
    <lineage>
        <taxon>Eukaryota</taxon>
        <taxon>Metazoa</taxon>
        <taxon>Chordata</taxon>
        <taxon>Craniata</taxon>
        <taxon>Vertebrata</taxon>
        <taxon>Euteleostomi</taxon>
        <taxon>Actinopterygii</taxon>
        <taxon>Neopterygii</taxon>
        <taxon>Teleostei</taxon>
        <taxon>Ostariophysi</taxon>
        <taxon>Cypriniformes</taxon>
        <taxon>Cyprinidae</taxon>
        <taxon>Cyprininae</taxon>
        <taxon>Carassius</taxon>
    </lineage>
</organism>
<keyword evidence="3" id="KW-1185">Reference proteome</keyword>
<dbReference type="InterPro" id="IPR041588">
    <property type="entry name" value="Integrase_H2C2"/>
</dbReference>
<evidence type="ECO:0000256" key="1">
    <source>
        <dbReference type="SAM" id="Coils"/>
    </source>
</evidence>
<dbReference type="InterPro" id="IPR001584">
    <property type="entry name" value="Integrase_cat-core"/>
</dbReference>
<evidence type="ECO:0000313" key="4">
    <source>
        <dbReference type="RefSeq" id="XP_026140592.1"/>
    </source>
</evidence>
<feature type="domain" description="Integrase catalytic" evidence="2">
    <location>
        <begin position="695"/>
        <end position="817"/>
    </location>
</feature>
<feature type="coiled-coil region" evidence="1">
    <location>
        <begin position="470"/>
        <end position="497"/>
    </location>
</feature>
<dbReference type="Gene3D" id="1.10.340.70">
    <property type="match status" value="1"/>
</dbReference>
<gene>
    <name evidence="4" type="primary">LOC113116568</name>
</gene>
<evidence type="ECO:0000313" key="3">
    <source>
        <dbReference type="Proteomes" id="UP000515129"/>
    </source>
</evidence>
<dbReference type="Pfam" id="PF17921">
    <property type="entry name" value="Integrase_H2C2"/>
    <property type="match status" value="1"/>
</dbReference>
<dbReference type="InterPro" id="IPR043502">
    <property type="entry name" value="DNA/RNA_pol_sf"/>
</dbReference>
<dbReference type="SUPFAM" id="SSF53098">
    <property type="entry name" value="Ribonuclease H-like"/>
    <property type="match status" value="1"/>
</dbReference>
<dbReference type="InterPro" id="IPR012337">
    <property type="entry name" value="RNaseH-like_sf"/>
</dbReference>
<accession>A0A6P6R507</accession>
<dbReference type="InterPro" id="IPR040676">
    <property type="entry name" value="DUF5641"/>
</dbReference>
<dbReference type="RefSeq" id="XP_026140592.1">
    <property type="nucleotide sequence ID" value="XM_026284807.1"/>
</dbReference>
<dbReference type="Proteomes" id="UP000515129">
    <property type="component" value="Chromosome 16"/>
</dbReference>
<dbReference type="PANTHER" id="PTHR47331">
    <property type="entry name" value="PHD-TYPE DOMAIN-CONTAINING PROTEIN"/>
    <property type="match status" value="1"/>
</dbReference>
<dbReference type="GO" id="GO:0003676">
    <property type="term" value="F:nucleic acid binding"/>
    <property type="evidence" value="ECO:0007669"/>
    <property type="project" value="InterPro"/>
</dbReference>
<dbReference type="KEGG" id="caua:113116568"/>
<dbReference type="InterPro" id="IPR008042">
    <property type="entry name" value="Retrotrans_Pao"/>
</dbReference>
<protein>
    <submittedName>
        <fullName evidence="4">Uncharacterized protein LOC113116568</fullName>
    </submittedName>
</protein>
<dbReference type="OrthoDB" id="8046937at2759"/>
<name>A0A6P6R507_CARAU</name>
<keyword evidence="1" id="KW-0175">Coiled coil</keyword>
<dbReference type="GO" id="GO:0015074">
    <property type="term" value="P:DNA integration"/>
    <property type="evidence" value="ECO:0007669"/>
    <property type="project" value="InterPro"/>
</dbReference>
<dbReference type="InterPro" id="IPR036397">
    <property type="entry name" value="RNaseH_sf"/>
</dbReference>
<dbReference type="Pfam" id="PF05380">
    <property type="entry name" value="Peptidase_A17"/>
    <property type="match status" value="1"/>
</dbReference>
<dbReference type="GeneID" id="113116568"/>
<dbReference type="PROSITE" id="PS50994">
    <property type="entry name" value="INTEGRASE"/>
    <property type="match status" value="1"/>
</dbReference>